<gene>
    <name evidence="2" type="ORF">BCR38DRAFT_58040</name>
</gene>
<dbReference type="GeneID" id="63781703"/>
<protein>
    <submittedName>
        <fullName evidence="2">Uncharacterized protein</fullName>
    </submittedName>
</protein>
<name>A0A1Y2DK13_9PEZI</name>
<keyword evidence="3" id="KW-1185">Reference proteome</keyword>
<feature type="region of interest" description="Disordered" evidence="1">
    <location>
        <begin position="1"/>
        <end position="147"/>
    </location>
</feature>
<dbReference type="EMBL" id="MCFJ01000013">
    <property type="protein sequence ID" value="ORY59484.1"/>
    <property type="molecule type" value="Genomic_DNA"/>
</dbReference>
<feature type="compositionally biased region" description="Polar residues" evidence="1">
    <location>
        <begin position="14"/>
        <end position="29"/>
    </location>
</feature>
<dbReference type="InParanoid" id="A0A1Y2DK13"/>
<evidence type="ECO:0000313" key="3">
    <source>
        <dbReference type="Proteomes" id="UP000193689"/>
    </source>
</evidence>
<evidence type="ECO:0000256" key="1">
    <source>
        <dbReference type="SAM" id="MobiDB-lite"/>
    </source>
</evidence>
<organism evidence="2 3">
    <name type="scientific">Pseudomassariella vexata</name>
    <dbReference type="NCBI Taxonomy" id="1141098"/>
    <lineage>
        <taxon>Eukaryota</taxon>
        <taxon>Fungi</taxon>
        <taxon>Dikarya</taxon>
        <taxon>Ascomycota</taxon>
        <taxon>Pezizomycotina</taxon>
        <taxon>Sordariomycetes</taxon>
        <taxon>Xylariomycetidae</taxon>
        <taxon>Amphisphaeriales</taxon>
        <taxon>Pseudomassariaceae</taxon>
        <taxon>Pseudomassariella</taxon>
    </lineage>
</organism>
<accession>A0A1Y2DK13</accession>
<comment type="caution">
    <text evidence="2">The sequence shown here is derived from an EMBL/GenBank/DDBJ whole genome shotgun (WGS) entry which is preliminary data.</text>
</comment>
<feature type="compositionally biased region" description="Basic and acidic residues" evidence="1">
    <location>
        <begin position="98"/>
        <end position="114"/>
    </location>
</feature>
<dbReference type="RefSeq" id="XP_040712058.1">
    <property type="nucleotide sequence ID" value="XM_040865491.1"/>
</dbReference>
<sequence length="147" mass="16139">MEGQTEPFHLQEGETVNNEHTSPLTQNPPAETGVKFANSFDSEGSTRVPGSETDAVHPPRVRTGSRDYSATEEWDASKVPPSRFQKRKGSIYSTPPSRDGHVQKNRDADAEFHQKHAKKFLGKAKDKVVGAVEGHKRKGSKDSQGSV</sequence>
<reference evidence="2 3" key="1">
    <citation type="submission" date="2016-07" db="EMBL/GenBank/DDBJ databases">
        <title>Pervasive Adenine N6-methylation of Active Genes in Fungi.</title>
        <authorList>
            <consortium name="DOE Joint Genome Institute"/>
            <person name="Mondo S.J."/>
            <person name="Dannebaum R.O."/>
            <person name="Kuo R.C."/>
            <person name="Labutti K."/>
            <person name="Haridas S."/>
            <person name="Kuo A."/>
            <person name="Salamov A."/>
            <person name="Ahrendt S.R."/>
            <person name="Lipzen A."/>
            <person name="Sullivan W."/>
            <person name="Andreopoulos W.B."/>
            <person name="Clum A."/>
            <person name="Lindquist E."/>
            <person name="Daum C."/>
            <person name="Ramamoorthy G.K."/>
            <person name="Gryganskyi A."/>
            <person name="Culley D."/>
            <person name="Magnuson J.K."/>
            <person name="James T.Y."/>
            <person name="O'Malley M.A."/>
            <person name="Stajich J.E."/>
            <person name="Spatafora J.W."/>
            <person name="Visel A."/>
            <person name="Grigoriev I.V."/>
        </authorList>
    </citation>
    <scope>NUCLEOTIDE SEQUENCE [LARGE SCALE GENOMIC DNA]</scope>
    <source>
        <strain evidence="2 3">CBS 129021</strain>
    </source>
</reference>
<proteinExistence type="predicted"/>
<dbReference type="Proteomes" id="UP000193689">
    <property type="component" value="Unassembled WGS sequence"/>
</dbReference>
<evidence type="ECO:0000313" key="2">
    <source>
        <dbReference type="EMBL" id="ORY59484.1"/>
    </source>
</evidence>
<dbReference type="AlphaFoldDB" id="A0A1Y2DK13"/>
<dbReference type="OrthoDB" id="5395727at2759"/>